<feature type="compositionally biased region" description="Polar residues" evidence="1">
    <location>
        <begin position="207"/>
        <end position="218"/>
    </location>
</feature>
<keyword evidence="4" id="KW-1185">Reference proteome</keyword>
<dbReference type="OrthoDB" id="9812120at2"/>
<dbReference type="RefSeq" id="WP_090711370.1">
    <property type="nucleotide sequence ID" value="NZ_FOVM01000006.1"/>
</dbReference>
<keyword evidence="2" id="KW-0732">Signal</keyword>
<dbReference type="PROSITE" id="PS51257">
    <property type="entry name" value="PROKAR_LIPOPROTEIN"/>
    <property type="match status" value="1"/>
</dbReference>
<reference evidence="4" key="1">
    <citation type="submission" date="2016-10" db="EMBL/GenBank/DDBJ databases">
        <authorList>
            <person name="Varghese N."/>
            <person name="Submissions S."/>
        </authorList>
    </citation>
    <scope>NUCLEOTIDE SEQUENCE [LARGE SCALE GENOMIC DNA]</scope>
    <source>
        <strain evidence="4">CGMCC 1.11101</strain>
    </source>
</reference>
<evidence type="ECO:0000313" key="4">
    <source>
        <dbReference type="Proteomes" id="UP000198867"/>
    </source>
</evidence>
<dbReference type="AlphaFoldDB" id="A0A1I5C4D3"/>
<feature type="signal peptide" evidence="2">
    <location>
        <begin position="1"/>
        <end position="28"/>
    </location>
</feature>
<feature type="region of interest" description="Disordered" evidence="1">
    <location>
        <begin position="98"/>
        <end position="131"/>
    </location>
</feature>
<evidence type="ECO:0000313" key="3">
    <source>
        <dbReference type="EMBL" id="SFN81849.1"/>
    </source>
</evidence>
<accession>A0A1I5C4D3</accession>
<feature type="region of interest" description="Disordered" evidence="1">
    <location>
        <begin position="199"/>
        <end position="222"/>
    </location>
</feature>
<organism evidence="3 4">
    <name type="scientific">Mycetocola miduiensis</name>
    <dbReference type="NCBI Taxonomy" id="995034"/>
    <lineage>
        <taxon>Bacteria</taxon>
        <taxon>Bacillati</taxon>
        <taxon>Actinomycetota</taxon>
        <taxon>Actinomycetes</taxon>
        <taxon>Micrococcales</taxon>
        <taxon>Microbacteriaceae</taxon>
        <taxon>Mycetocola</taxon>
    </lineage>
</organism>
<evidence type="ECO:0000256" key="2">
    <source>
        <dbReference type="SAM" id="SignalP"/>
    </source>
</evidence>
<dbReference type="Proteomes" id="UP000198867">
    <property type="component" value="Unassembled WGS sequence"/>
</dbReference>
<gene>
    <name evidence="3" type="ORF">SAMN05216219_2202</name>
</gene>
<name>A0A1I5C4D3_9MICO</name>
<evidence type="ECO:0000256" key="1">
    <source>
        <dbReference type="SAM" id="MobiDB-lite"/>
    </source>
</evidence>
<feature type="chain" id="PRO_5011595713" description="Cell wall binding repeat 2" evidence="2">
    <location>
        <begin position="29"/>
        <end position="570"/>
    </location>
</feature>
<proteinExistence type="predicted"/>
<feature type="compositionally biased region" description="Low complexity" evidence="1">
    <location>
        <begin position="105"/>
        <end position="131"/>
    </location>
</feature>
<sequence length="570" mass="59175">MPTLTRLTRPTALALMGLLALTACTASAPDRPSSGAVKTSGPDAALTVIDAPDDRDASVATSRELFDSSPVVVIAPTGDANAQELAARTAIGLGVPLLVGDTGKPTSTSTTTAAPEEESSSPAATEDSAASGLDAELERLGTTTALVIGNVEPVHDDEITVEQVPAKAADISEATGLKLAKPATDDPAGFATIIAAHEAPKPDQSGDSHASTGPSTSIPHPKRAAPLEDTVALAVDGAAQLASIATARAAGIPVHLLPAESPNPQAQASVIEALHASKTTKTLAIGAEFAGQPALDWKIRTARSGTQLPGGGQVLFPQHQFVALYGTPSTGVLGVLGEQGAEASVQRARDLAAPYEALTDKTVVPMFEIIATVAAAGAGADGNYSNELPVDSLRPFVDAAAAAGLYVVLDLQPGRTDFLTQAKMYQPLLELPNVGLALDPEWRLGPDQVPLRQIGSVSAAEINTVTSWLADLTNEKSLPQKMLVLHQFRTAMISDRASLDRSRPEVAVLIHADGQGGQSDKQATWANLHRDAPTDVYWGWKNFYDEDLPMLTPEQTMTAVSPAPDLVTYQ</sequence>
<dbReference type="EMBL" id="FOVM01000006">
    <property type="protein sequence ID" value="SFN81849.1"/>
    <property type="molecule type" value="Genomic_DNA"/>
</dbReference>
<evidence type="ECO:0008006" key="5">
    <source>
        <dbReference type="Google" id="ProtNLM"/>
    </source>
</evidence>
<protein>
    <recommendedName>
        <fullName evidence="5">Cell wall binding repeat 2</fullName>
    </recommendedName>
</protein>
<dbReference type="STRING" id="995034.SAMN05216219_2202"/>